<dbReference type="SUPFAM" id="SSF46785">
    <property type="entry name" value="Winged helix' DNA-binding domain"/>
    <property type="match status" value="1"/>
</dbReference>
<dbReference type="Pfam" id="PF01047">
    <property type="entry name" value="MarR"/>
    <property type="match status" value="1"/>
</dbReference>
<dbReference type="RefSeq" id="WP_003082363.1">
    <property type="nucleotide sequence ID" value="NZ_AEUW02000001.1"/>
</dbReference>
<dbReference type="InterPro" id="IPR000835">
    <property type="entry name" value="HTH_MarR-typ"/>
</dbReference>
<dbReference type="InterPro" id="IPR036388">
    <property type="entry name" value="WH-like_DNA-bd_sf"/>
</dbReference>
<keyword evidence="2" id="KW-0238">DNA-binding</keyword>
<accession>G5JV30</accession>
<dbReference type="PRINTS" id="PR00598">
    <property type="entry name" value="HTHMARR"/>
</dbReference>
<dbReference type="SMART" id="SM00347">
    <property type="entry name" value="HTH_MARR"/>
    <property type="match status" value="1"/>
</dbReference>
<keyword evidence="6" id="KW-1185">Reference proteome</keyword>
<dbReference type="eggNOG" id="COG1846">
    <property type="taxonomic scope" value="Bacteria"/>
</dbReference>
<dbReference type="OrthoDB" id="9799747at2"/>
<dbReference type="PROSITE" id="PS50995">
    <property type="entry name" value="HTH_MARR_2"/>
    <property type="match status" value="1"/>
</dbReference>
<dbReference type="InterPro" id="IPR036390">
    <property type="entry name" value="WH_DNA-bd_sf"/>
</dbReference>
<sequence length="140" mass="16207">MDLEESWGFNLSKIAQKMDDCFSQDLKTFDIDSRDYGILVKVFNNNNLTQIDLGDLLQIDRTTIGQLINQLEDKGLLERQKNPEDKRQNRILLTAQGKSLVVKKWELMREIEERVSNSLSKSQQKTILMMSEKIKGGKDD</sequence>
<evidence type="ECO:0000313" key="5">
    <source>
        <dbReference type="EMBL" id="EHJ53322.1"/>
    </source>
</evidence>
<dbReference type="Proteomes" id="UP000003573">
    <property type="component" value="Unassembled WGS sequence"/>
</dbReference>
<evidence type="ECO:0000256" key="2">
    <source>
        <dbReference type="ARBA" id="ARBA00023125"/>
    </source>
</evidence>
<organism evidence="5 6">
    <name type="scientific">Streptococcus macacae NCTC 11558</name>
    <dbReference type="NCBI Taxonomy" id="764298"/>
    <lineage>
        <taxon>Bacteria</taxon>
        <taxon>Bacillati</taxon>
        <taxon>Bacillota</taxon>
        <taxon>Bacilli</taxon>
        <taxon>Lactobacillales</taxon>
        <taxon>Streptococcaceae</taxon>
        <taxon>Streptococcus</taxon>
    </lineage>
</organism>
<evidence type="ECO:0000256" key="3">
    <source>
        <dbReference type="ARBA" id="ARBA00023163"/>
    </source>
</evidence>
<evidence type="ECO:0000259" key="4">
    <source>
        <dbReference type="PROSITE" id="PS50995"/>
    </source>
</evidence>
<dbReference type="PANTHER" id="PTHR42756">
    <property type="entry name" value="TRANSCRIPTIONAL REGULATOR, MARR"/>
    <property type="match status" value="1"/>
</dbReference>
<feature type="domain" description="HTH marR-type" evidence="4">
    <location>
        <begin position="4"/>
        <end position="136"/>
    </location>
</feature>
<keyword evidence="1" id="KW-0805">Transcription regulation</keyword>
<dbReference type="InterPro" id="IPR023187">
    <property type="entry name" value="Tscrpt_reg_MarR-type_CS"/>
</dbReference>
<evidence type="ECO:0000256" key="1">
    <source>
        <dbReference type="ARBA" id="ARBA00023015"/>
    </source>
</evidence>
<comment type="caution">
    <text evidence="5">The sequence shown here is derived from an EMBL/GenBank/DDBJ whole genome shotgun (WGS) entry which is preliminary data.</text>
</comment>
<protein>
    <submittedName>
        <fullName evidence="5">Sugar-specific transcriptional regulator, TrmB family</fullName>
    </submittedName>
</protein>
<keyword evidence="3" id="KW-0804">Transcription</keyword>
<dbReference type="STRING" id="764298.STRMA_1415"/>
<dbReference type="EMBL" id="AEUW02000001">
    <property type="protein sequence ID" value="EHJ53322.1"/>
    <property type="molecule type" value="Genomic_DNA"/>
</dbReference>
<reference evidence="5 6" key="1">
    <citation type="journal article" date="2014" name="Int. J. Syst. Evol. Microbiol.">
        <title>Phylogenomics and the dynamic genome evolution of the genus Streptococcus.</title>
        <authorList>
            <consortium name="The Broad Institute Genome Sequencing Platform"/>
            <person name="Richards V.P."/>
            <person name="Palmer S.R."/>
            <person name="Pavinski Bitar P.D."/>
            <person name="Qin X."/>
            <person name="Weinstock G.M."/>
            <person name="Highlander S.K."/>
            <person name="Town C.D."/>
            <person name="Burne R.A."/>
            <person name="Stanhope M.J."/>
        </authorList>
    </citation>
    <scope>NUCLEOTIDE SEQUENCE [LARGE SCALE GENOMIC DNA]</scope>
    <source>
        <strain evidence="5 6">NCTC 11558</strain>
    </source>
</reference>
<dbReference type="AlphaFoldDB" id="G5JV30"/>
<evidence type="ECO:0000313" key="6">
    <source>
        <dbReference type="Proteomes" id="UP000003573"/>
    </source>
</evidence>
<dbReference type="GO" id="GO:0003700">
    <property type="term" value="F:DNA-binding transcription factor activity"/>
    <property type="evidence" value="ECO:0007669"/>
    <property type="project" value="InterPro"/>
</dbReference>
<dbReference type="GO" id="GO:0003677">
    <property type="term" value="F:DNA binding"/>
    <property type="evidence" value="ECO:0007669"/>
    <property type="project" value="UniProtKB-KW"/>
</dbReference>
<proteinExistence type="predicted"/>
<name>G5JV30_9STRE</name>
<dbReference type="Gene3D" id="1.10.10.10">
    <property type="entry name" value="Winged helix-like DNA-binding domain superfamily/Winged helix DNA-binding domain"/>
    <property type="match status" value="1"/>
</dbReference>
<dbReference type="PROSITE" id="PS01117">
    <property type="entry name" value="HTH_MARR_1"/>
    <property type="match status" value="1"/>
</dbReference>
<gene>
    <name evidence="5" type="ORF">STRMA_1415</name>
</gene>
<dbReference type="PANTHER" id="PTHR42756:SF1">
    <property type="entry name" value="TRANSCRIPTIONAL REPRESSOR OF EMRAB OPERON"/>
    <property type="match status" value="1"/>
</dbReference>